<name>A0A345AYA7_9CAUD</name>
<keyword evidence="3" id="KW-1185">Reference proteome</keyword>
<dbReference type="EMBL" id="MH540083">
    <property type="protein sequence ID" value="AXF42087.1"/>
    <property type="molecule type" value="Genomic_DNA"/>
</dbReference>
<protein>
    <submittedName>
        <fullName evidence="2">High light inducible protein</fullName>
    </submittedName>
</protein>
<dbReference type="KEGG" id="vg:54998405"/>
<sequence length="64" mass="7256">MTTVTEERGRLNLYAKEPPMTFDEKYTVSHNEKAEQMNGRFAMVGIMAAFISYALTGQIIPGIW</sequence>
<dbReference type="GeneID" id="54998405"/>
<keyword evidence="1" id="KW-1133">Transmembrane helix</keyword>
<organism evidence="2">
    <name type="scientific">Synechococcus T7-like phage S-TIP37</name>
    <dbReference type="NCBI Taxonomy" id="1332145"/>
    <lineage>
        <taxon>Viruses</taxon>
        <taxon>Duplodnaviria</taxon>
        <taxon>Heunggongvirae</taxon>
        <taxon>Uroviricota</taxon>
        <taxon>Caudoviricetes</taxon>
        <taxon>Autographivirales</taxon>
        <taxon>Sechaudvirinae</taxon>
        <taxon>Igirivirus</taxon>
        <taxon>Igirivirus STIP37</taxon>
    </lineage>
</organism>
<dbReference type="SUPFAM" id="SSF103511">
    <property type="entry name" value="Chlorophyll a-b binding protein"/>
    <property type="match status" value="1"/>
</dbReference>
<proteinExistence type="predicted"/>
<accession>A0A345AYA7</accession>
<dbReference type="RefSeq" id="YP_009807523.1">
    <property type="nucleotide sequence ID" value="NC_048026.1"/>
</dbReference>
<evidence type="ECO:0000256" key="1">
    <source>
        <dbReference type="SAM" id="Phobius"/>
    </source>
</evidence>
<dbReference type="Proteomes" id="UP000255828">
    <property type="component" value="Segment"/>
</dbReference>
<gene>
    <name evidence="2" type="primary">hli</name>
    <name evidence="2" type="ORF">STIP37_26</name>
</gene>
<reference evidence="2" key="1">
    <citation type="submission" date="2018-06" db="EMBL/GenBank/DDBJ databases">
        <authorList>
            <person name="Zhirakovskaya E."/>
        </authorList>
    </citation>
    <scope>NUCLEOTIDE SEQUENCE [LARGE SCALE GENOMIC DNA]</scope>
</reference>
<feature type="transmembrane region" description="Helical" evidence="1">
    <location>
        <begin position="41"/>
        <end position="60"/>
    </location>
</feature>
<keyword evidence="1" id="KW-0472">Membrane</keyword>
<evidence type="ECO:0000313" key="2">
    <source>
        <dbReference type="EMBL" id="AXF42087.1"/>
    </source>
</evidence>
<keyword evidence="1" id="KW-0812">Transmembrane</keyword>
<evidence type="ECO:0000313" key="3">
    <source>
        <dbReference type="Proteomes" id="UP000255828"/>
    </source>
</evidence>